<dbReference type="EMBL" id="LT594632">
    <property type="protein sequence ID" value="SCO92890.1"/>
    <property type="molecule type" value="Genomic_DNA"/>
</dbReference>
<dbReference type="GeneID" id="39869595"/>
<keyword evidence="1" id="KW-1133">Transmembrane helix</keyword>
<dbReference type="Pfam" id="PF12420">
    <property type="entry name" value="DUF3671"/>
    <property type="match status" value="1"/>
</dbReference>
<proteinExistence type="predicted"/>
<dbReference type="InterPro" id="IPR022139">
    <property type="entry name" value="Fam-L/Fam-M-like_plasmodium"/>
</dbReference>
<dbReference type="VEuPathDB" id="PlasmoDB:PmUG01_11013900"/>
<name>A0A1D3SM47_PLAMA</name>
<evidence type="ECO:0000313" key="2">
    <source>
        <dbReference type="EMBL" id="SCO92890.1"/>
    </source>
</evidence>
<gene>
    <name evidence="2" type="primary">PmUG01_11013900</name>
    <name evidence="2" type="ORF">PMUG01_11013900</name>
</gene>
<reference evidence="2 3" key="1">
    <citation type="submission" date="2016-06" db="EMBL/GenBank/DDBJ databases">
        <authorList>
            <consortium name="Pathogen Informatics"/>
        </authorList>
    </citation>
    <scope>NUCLEOTIDE SEQUENCE [LARGE SCALE GENOMIC DNA]</scope>
</reference>
<protein>
    <submittedName>
        <fullName evidence="2">Fam-l protein</fullName>
    </submittedName>
</protein>
<feature type="transmembrane region" description="Helical" evidence="1">
    <location>
        <begin position="160"/>
        <end position="180"/>
    </location>
</feature>
<keyword evidence="1" id="KW-0472">Membrane</keyword>
<dbReference type="RefSeq" id="XP_028862339.1">
    <property type="nucleotide sequence ID" value="XM_029005784.1"/>
</dbReference>
<evidence type="ECO:0000313" key="3">
    <source>
        <dbReference type="Proteomes" id="UP000219813"/>
    </source>
</evidence>
<accession>A0A1D3SM47</accession>
<sequence>MQQKIKLLLFIKISEFMLISWIFHFNNDISIIKKPVDENYNIGKKLDARKYRILVKYKQDEDSSILYFKEVIPNYASNEKKDISNYEKNTTEKKEQSNKSSYVSSGLNKEHIKNKSCMFETKIYSHMEKKIFKELDYMDFLQNNRTISDKFFRSVAFKKYRVRIILPLFVFILLLTYLILDFSCGYGLVGCILAVLKETLGSGWSAPLRSFLGKLHLDFLWPTVNIGGSQGRKTWTFMTKPFLLYIIYFLPLLILGVILILGVVYYHRKVKKYQKIKFRKR</sequence>
<dbReference type="Proteomes" id="UP000219813">
    <property type="component" value="Chromosome 11"/>
</dbReference>
<dbReference type="AlphaFoldDB" id="A0A1D3SM47"/>
<feature type="transmembrane region" description="Helical" evidence="1">
    <location>
        <begin position="242"/>
        <end position="266"/>
    </location>
</feature>
<keyword evidence="3" id="KW-1185">Reference proteome</keyword>
<organism evidence="2 3">
    <name type="scientific">Plasmodium malariae</name>
    <dbReference type="NCBI Taxonomy" id="5858"/>
    <lineage>
        <taxon>Eukaryota</taxon>
        <taxon>Sar</taxon>
        <taxon>Alveolata</taxon>
        <taxon>Apicomplexa</taxon>
        <taxon>Aconoidasida</taxon>
        <taxon>Haemosporida</taxon>
        <taxon>Plasmodiidae</taxon>
        <taxon>Plasmodium</taxon>
        <taxon>Plasmodium (Plasmodium)</taxon>
    </lineage>
</organism>
<dbReference type="KEGG" id="pmal:PMUG01_11013900"/>
<evidence type="ECO:0000256" key="1">
    <source>
        <dbReference type="SAM" id="Phobius"/>
    </source>
</evidence>
<keyword evidence="1" id="KW-0812">Transmembrane</keyword>